<feature type="compositionally biased region" description="Polar residues" evidence="1">
    <location>
        <begin position="15"/>
        <end position="43"/>
    </location>
</feature>
<dbReference type="PANTHER" id="PTHR31751">
    <property type="entry name" value="SI:CH211-108C17.2-RELATED-RELATED"/>
    <property type="match status" value="1"/>
</dbReference>
<feature type="non-terminal residue" evidence="2">
    <location>
        <position position="1"/>
    </location>
</feature>
<feature type="region of interest" description="Disordered" evidence="1">
    <location>
        <begin position="13"/>
        <end position="74"/>
    </location>
</feature>
<dbReference type="EMBL" id="OB660340">
    <property type="protein sequence ID" value="CAD7224267.1"/>
    <property type="molecule type" value="Genomic_DNA"/>
</dbReference>
<gene>
    <name evidence="2" type="ORF">CTOB1V02_LOCUS2237</name>
</gene>
<evidence type="ECO:0000256" key="1">
    <source>
        <dbReference type="SAM" id="MobiDB-lite"/>
    </source>
</evidence>
<dbReference type="OrthoDB" id="6489525at2759"/>
<dbReference type="PANTHER" id="PTHR31751:SF42">
    <property type="entry name" value="PROTEIN CBG10204"/>
    <property type="match status" value="1"/>
</dbReference>
<sequence>RLVSTILEEELSKILPSTSTSQSPEILRTNPASMDITSSSPSKSNRRMREEGSDAEGSDANEECCDSISSTSSTSEEVSELPRYFIVDSSALIRLLHFCTRCRGPLKGVYYSFMESVLNVEGECFKCGPHHWSSSPRTEELYDVNLDLATAAFLTGMSTASLRRVGKCMGLGLPHKSTFSHIQESFVQDAVDAIYEIQQQEFVEDLKQRKKIDLVGGGGAPDSSSKYFTYSLMDDVTKKVVHAEVVSCPESTSSVEMEHDACQAALTWANSAFGRSPTSLCTDRHRQIQKMMKTERPEINHVFDAWQIQKRLGKALETVGVKGGRRTLQTWSRYLKNHLLWSIRNCGGSYDTLLDLWSLCLRHVVNDHGECDHEELPEDEVRDTEWIEEGSPAHMSLTKIVNDIGFRSVLKQTTALRFSSELEAFHSTLNVHLPERSEVKKPQFVTTKVKIAVLDHNKNVGRNLDYKVVWYSRGTKKYRMLGVKEKKDDDWRQLIRDEVFSLAQASTAPRRIITRKKIYTGLSPMVAKVTRPPKSHLRQEQELRIRTRKQALPPATTAETVSPVRRPGTGSQAPPSRSAKPFSSGRRGRKRRRVLLKEVYPEADEVYPEADEVYPEADEVYPEADEVYPEADEVYPEADEVYPEAGLS</sequence>
<feature type="region of interest" description="Disordered" evidence="1">
    <location>
        <begin position="545"/>
        <end position="589"/>
    </location>
</feature>
<reference evidence="2" key="1">
    <citation type="submission" date="2020-11" db="EMBL/GenBank/DDBJ databases">
        <authorList>
            <person name="Tran Van P."/>
        </authorList>
    </citation>
    <scope>NUCLEOTIDE SEQUENCE</scope>
</reference>
<proteinExistence type="predicted"/>
<organism evidence="2">
    <name type="scientific">Cyprideis torosa</name>
    <dbReference type="NCBI Taxonomy" id="163714"/>
    <lineage>
        <taxon>Eukaryota</taxon>
        <taxon>Metazoa</taxon>
        <taxon>Ecdysozoa</taxon>
        <taxon>Arthropoda</taxon>
        <taxon>Crustacea</taxon>
        <taxon>Oligostraca</taxon>
        <taxon>Ostracoda</taxon>
        <taxon>Podocopa</taxon>
        <taxon>Podocopida</taxon>
        <taxon>Cytherocopina</taxon>
        <taxon>Cytheroidea</taxon>
        <taxon>Cytherideidae</taxon>
        <taxon>Cyprideis</taxon>
    </lineage>
</organism>
<dbReference type="AlphaFoldDB" id="A0A7R8W804"/>
<evidence type="ECO:0000313" key="2">
    <source>
        <dbReference type="EMBL" id="CAD7224267.1"/>
    </source>
</evidence>
<feature type="compositionally biased region" description="Acidic residues" evidence="1">
    <location>
        <begin position="53"/>
        <end position="65"/>
    </location>
</feature>
<name>A0A7R8W804_9CRUS</name>
<accession>A0A7R8W804</accession>
<protein>
    <submittedName>
        <fullName evidence="2">Uncharacterized protein</fullName>
    </submittedName>
</protein>